<name>A0A914W8C5_9BILA</name>
<dbReference type="WBParaSite" id="PSAMB.scaffold3516size17979.g21709.t1">
    <property type="protein sequence ID" value="PSAMB.scaffold3516size17979.g21709.t1"/>
    <property type="gene ID" value="PSAMB.scaffold3516size17979.g21709"/>
</dbReference>
<dbReference type="Proteomes" id="UP000887566">
    <property type="component" value="Unplaced"/>
</dbReference>
<reference evidence="2" key="1">
    <citation type="submission" date="2022-11" db="UniProtKB">
        <authorList>
            <consortium name="WormBaseParasite"/>
        </authorList>
    </citation>
    <scope>IDENTIFICATION</scope>
</reference>
<proteinExistence type="predicted"/>
<evidence type="ECO:0000313" key="2">
    <source>
        <dbReference type="WBParaSite" id="PSAMB.scaffold3516size17979.g21709.t1"/>
    </source>
</evidence>
<protein>
    <submittedName>
        <fullName evidence="2">Uncharacterized protein</fullName>
    </submittedName>
</protein>
<accession>A0A914W8C5</accession>
<sequence length="117" mass="13152">MSVVNSTETLEKYEWRFGVTADSSNPEDIGKAFVQLTLTTNGSAAQCKDRLQRLLQCRAHLRNLCGRQRQCFAIKTIYTLTRSGRGDAASRNRDTLDIASEQVSNNRLTVEQIKADK</sequence>
<keyword evidence="1" id="KW-1185">Reference proteome</keyword>
<dbReference type="AlphaFoldDB" id="A0A914W8C5"/>
<organism evidence="1 2">
    <name type="scientific">Plectus sambesii</name>
    <dbReference type="NCBI Taxonomy" id="2011161"/>
    <lineage>
        <taxon>Eukaryota</taxon>
        <taxon>Metazoa</taxon>
        <taxon>Ecdysozoa</taxon>
        <taxon>Nematoda</taxon>
        <taxon>Chromadorea</taxon>
        <taxon>Plectida</taxon>
        <taxon>Plectina</taxon>
        <taxon>Plectoidea</taxon>
        <taxon>Plectidae</taxon>
        <taxon>Plectus</taxon>
    </lineage>
</organism>
<evidence type="ECO:0000313" key="1">
    <source>
        <dbReference type="Proteomes" id="UP000887566"/>
    </source>
</evidence>